<dbReference type="AlphaFoldDB" id="D9CJ58"/>
<accession>D9CJ58</accession>
<gene>
    <name evidence="1" type="primary">MTD1m</name>
</gene>
<name>D9CJ58_VOLCA</name>
<protein>
    <submittedName>
        <fullName evidence="1">MTD1m</fullName>
    </submittedName>
</protein>
<organism evidence="1">
    <name type="scientific">Volvox carteri f. nagariensis</name>
    <dbReference type="NCBI Taxonomy" id="3068"/>
    <lineage>
        <taxon>Eukaryota</taxon>
        <taxon>Viridiplantae</taxon>
        <taxon>Chlorophyta</taxon>
        <taxon>core chlorophytes</taxon>
        <taxon>Chlorophyceae</taxon>
        <taxon>CS clade</taxon>
        <taxon>Chlamydomonadales</taxon>
        <taxon>Volvocaceae</taxon>
        <taxon>Volvox</taxon>
    </lineage>
</organism>
<sequence length="133" mass="13971">MAKPFTGFMHHGDFCKVMAIFAIVMLLLLDCTNALVGRTLAGRRTSCCPALLVEKGVLDTINDIADRQAVIAMVDRKVGVAAGEAEAAVAAAWDPTPMLCGSSNGGSTTSLSDPLVKMLAERALVTMFLAQNT</sequence>
<proteinExistence type="predicted"/>
<evidence type="ECO:0000313" key="1">
    <source>
        <dbReference type="EMBL" id="ADI46918.1"/>
    </source>
</evidence>
<dbReference type="EMBL" id="GU784916">
    <property type="protein sequence ID" value="ADI46918.1"/>
    <property type="molecule type" value="Genomic_DNA"/>
</dbReference>
<reference evidence="1" key="1">
    <citation type="journal article" date="2010" name="Science">
        <title>Evolution of an expanded sex-determining locus in Volvox.</title>
        <authorList>
            <person name="Ferris P."/>
            <person name="Olson B.J."/>
            <person name="De Hoff P.L."/>
            <person name="Douglass S."/>
            <person name="Casero D."/>
            <person name="Prochnik S."/>
            <person name="Geng S."/>
            <person name="Rai R."/>
            <person name="Grimwood J."/>
            <person name="Schmutz J."/>
            <person name="Nishii I."/>
            <person name="Hamaji T."/>
            <person name="Nozaki H."/>
            <person name="Pellegrini M."/>
            <person name="Umen J.G."/>
        </authorList>
    </citation>
    <scope>NUCLEOTIDE SEQUENCE</scope>
    <source>
        <strain evidence="1">Adam</strain>
    </source>
</reference>